<dbReference type="EMBL" id="HBEJ01009608">
    <property type="protein sequence ID" value="CAD8369839.1"/>
    <property type="molecule type" value="Transcribed_RNA"/>
</dbReference>
<accession>A0A7S0APT0</accession>
<reference evidence="2" key="1">
    <citation type="submission" date="2021-01" db="EMBL/GenBank/DDBJ databases">
        <authorList>
            <person name="Corre E."/>
            <person name="Pelletier E."/>
            <person name="Niang G."/>
            <person name="Scheremetjew M."/>
            <person name="Finn R."/>
            <person name="Kale V."/>
            <person name="Holt S."/>
            <person name="Cochrane G."/>
            <person name="Meng A."/>
            <person name="Brown T."/>
            <person name="Cohen L."/>
        </authorList>
    </citation>
    <scope>NUCLEOTIDE SEQUENCE</scope>
    <source>
        <strain evidence="2">CCMP3303</strain>
    </source>
</reference>
<feature type="compositionally biased region" description="Gly residues" evidence="1">
    <location>
        <begin position="67"/>
        <end position="77"/>
    </location>
</feature>
<feature type="region of interest" description="Disordered" evidence="1">
    <location>
        <begin position="1"/>
        <end position="78"/>
    </location>
</feature>
<dbReference type="AlphaFoldDB" id="A0A7S0APT0"/>
<feature type="compositionally biased region" description="Polar residues" evidence="1">
    <location>
        <begin position="116"/>
        <end position="127"/>
    </location>
</feature>
<organism evidence="2">
    <name type="scientific">Minutocellus polymorphus</name>
    <dbReference type="NCBI Taxonomy" id="265543"/>
    <lineage>
        <taxon>Eukaryota</taxon>
        <taxon>Sar</taxon>
        <taxon>Stramenopiles</taxon>
        <taxon>Ochrophyta</taxon>
        <taxon>Bacillariophyta</taxon>
        <taxon>Mediophyceae</taxon>
        <taxon>Cymatosirophycidae</taxon>
        <taxon>Cymatosirales</taxon>
        <taxon>Cymatosiraceae</taxon>
        <taxon>Minutocellus</taxon>
    </lineage>
</organism>
<proteinExistence type="predicted"/>
<gene>
    <name evidence="2" type="ORF">MPOL1434_LOCUS5662</name>
</gene>
<feature type="region of interest" description="Disordered" evidence="1">
    <location>
        <begin position="102"/>
        <end position="160"/>
    </location>
</feature>
<feature type="compositionally biased region" description="Basic residues" evidence="1">
    <location>
        <begin position="128"/>
        <end position="137"/>
    </location>
</feature>
<name>A0A7S0APT0_9STRA</name>
<protein>
    <submittedName>
        <fullName evidence="2">Uncharacterized protein</fullName>
    </submittedName>
</protein>
<feature type="compositionally biased region" description="Low complexity" evidence="1">
    <location>
        <begin position="1"/>
        <end position="47"/>
    </location>
</feature>
<sequence length="160" mass="17476">MTPFRPAAATAAAPVATPFRGLATQAHRATTATQWKRPAPATDAAAPVVSWRQQYPPADQYIRNRNEGGGQVVNGGGIHKKSEDAIALIRKLEALRLVNVGGVHDTSRPTGAESVEIQTEGYSAMNRNNRKPKKANHGARPCSRYSRRSKKRKWGNPSRR</sequence>
<feature type="compositionally biased region" description="Basic residues" evidence="1">
    <location>
        <begin position="145"/>
        <end position="160"/>
    </location>
</feature>
<evidence type="ECO:0000256" key="1">
    <source>
        <dbReference type="SAM" id="MobiDB-lite"/>
    </source>
</evidence>
<evidence type="ECO:0000313" key="2">
    <source>
        <dbReference type="EMBL" id="CAD8369839.1"/>
    </source>
</evidence>